<feature type="region of interest" description="Disordered" evidence="1">
    <location>
        <begin position="35"/>
        <end position="101"/>
    </location>
</feature>
<dbReference type="OMA" id="ENYLNHT"/>
<dbReference type="AlphaFoldDB" id="A0A1Y2LNF1"/>
<evidence type="ECO:0000313" key="3">
    <source>
        <dbReference type="Proteomes" id="UP000193240"/>
    </source>
</evidence>
<organism evidence="2 3">
    <name type="scientific">Epicoccum nigrum</name>
    <name type="common">Soil fungus</name>
    <name type="synonym">Epicoccum purpurascens</name>
    <dbReference type="NCBI Taxonomy" id="105696"/>
    <lineage>
        <taxon>Eukaryota</taxon>
        <taxon>Fungi</taxon>
        <taxon>Dikarya</taxon>
        <taxon>Ascomycota</taxon>
        <taxon>Pezizomycotina</taxon>
        <taxon>Dothideomycetes</taxon>
        <taxon>Pleosporomycetidae</taxon>
        <taxon>Pleosporales</taxon>
        <taxon>Pleosporineae</taxon>
        <taxon>Didymellaceae</taxon>
        <taxon>Epicoccum</taxon>
    </lineage>
</organism>
<evidence type="ECO:0000313" key="2">
    <source>
        <dbReference type="EMBL" id="OSS45129.1"/>
    </source>
</evidence>
<dbReference type="Proteomes" id="UP000193240">
    <property type="component" value="Unassembled WGS sequence"/>
</dbReference>
<dbReference type="EMBL" id="KZ107855">
    <property type="protein sequence ID" value="OSS45129.1"/>
    <property type="molecule type" value="Genomic_DNA"/>
</dbReference>
<evidence type="ECO:0000256" key="1">
    <source>
        <dbReference type="SAM" id="MobiDB-lite"/>
    </source>
</evidence>
<gene>
    <name evidence="2" type="ORF">B5807_09288</name>
</gene>
<proteinExistence type="predicted"/>
<name>A0A1Y2LNF1_EPING</name>
<sequence length="435" mass="49168">MTILHEYATRVWNYISPRKTQKARDKPLQFKVPAIPAKPKLDKHPHTRPQAKQLSSLPEQILSLPEQLSSPSDRDLSPETRVNKWQPRTPSPTSDDVDMTLVPMSPPVSFIRSTPEGYEDFEGDTLFNTSPISPTFYKGGEPEQDLEVDANDDTIVVDDGIALEKHKGISFDERLLKQQKQRQELQAAGWSEDAIFLFQKINMRGYEPIMPIEWLDDFLSLPADLFTERMDKPFIKPTLGSHYHAQLALTALLDLGASVRDSIMTHAPKRRPQYHVKRALAKYTSWAMKDGHVSALWSSLPLFETVTVGKHISSTVLEARTLAKLASLHERWQSALSTPAAKHSFSSAMPLDAPTLYAVSASHTIMAFVSYVPVDQDNRVPGLRLIAMFDFGKEGFDVWNALAAAIFVVHCRNRMMELQEWLPEPEVQMKEDPDV</sequence>
<reference evidence="2 3" key="1">
    <citation type="journal article" date="2017" name="Genome Announc.">
        <title>Genome sequence of the saprophytic ascomycete Epicoccum nigrum ICMP 19927 strain isolated from New Zealand.</title>
        <authorList>
            <person name="Fokin M."/>
            <person name="Fleetwood D."/>
            <person name="Weir B.S."/>
            <person name="Villas-Boas S.G."/>
        </authorList>
    </citation>
    <scope>NUCLEOTIDE SEQUENCE [LARGE SCALE GENOMIC DNA]</scope>
    <source>
        <strain evidence="2 3">ICMP 19927</strain>
    </source>
</reference>
<dbReference type="InParanoid" id="A0A1Y2LNF1"/>
<dbReference type="STRING" id="105696.A0A1Y2LNF1"/>
<protein>
    <submittedName>
        <fullName evidence="2">Uncharacterized protein</fullName>
    </submittedName>
</protein>
<accession>A0A1Y2LNF1</accession>
<feature type="compositionally biased region" description="Basic and acidic residues" evidence="1">
    <location>
        <begin position="72"/>
        <end position="82"/>
    </location>
</feature>
<keyword evidence="3" id="KW-1185">Reference proteome</keyword>